<keyword evidence="2" id="KW-1185">Reference proteome</keyword>
<name>A0ACC1D8I8_9NEOP</name>
<sequence>MSYKLNLRATIHSNALLRTCYACARQSLLLCSIIVAASAATAERAGRVDWRYGAREQDAGCGNGQGMHALALMLSPRCTGLVGPGPGVPVT</sequence>
<evidence type="ECO:0000313" key="2">
    <source>
        <dbReference type="Proteomes" id="UP000824533"/>
    </source>
</evidence>
<evidence type="ECO:0000313" key="1">
    <source>
        <dbReference type="EMBL" id="KAJ0180239.1"/>
    </source>
</evidence>
<accession>A0ACC1D8I8</accession>
<dbReference type="Proteomes" id="UP000824533">
    <property type="component" value="Linkage Group LG06"/>
</dbReference>
<protein>
    <submittedName>
        <fullName evidence="1">Uncharacterized protein</fullName>
    </submittedName>
</protein>
<dbReference type="EMBL" id="CM034392">
    <property type="protein sequence ID" value="KAJ0180239.1"/>
    <property type="molecule type" value="Genomic_DNA"/>
</dbReference>
<proteinExistence type="predicted"/>
<organism evidence="1 2">
    <name type="scientific">Dendrolimus kikuchii</name>
    <dbReference type="NCBI Taxonomy" id="765133"/>
    <lineage>
        <taxon>Eukaryota</taxon>
        <taxon>Metazoa</taxon>
        <taxon>Ecdysozoa</taxon>
        <taxon>Arthropoda</taxon>
        <taxon>Hexapoda</taxon>
        <taxon>Insecta</taxon>
        <taxon>Pterygota</taxon>
        <taxon>Neoptera</taxon>
        <taxon>Endopterygota</taxon>
        <taxon>Lepidoptera</taxon>
        <taxon>Glossata</taxon>
        <taxon>Ditrysia</taxon>
        <taxon>Bombycoidea</taxon>
        <taxon>Lasiocampidae</taxon>
        <taxon>Dendrolimus</taxon>
    </lineage>
</organism>
<gene>
    <name evidence="1" type="ORF">K1T71_003643</name>
</gene>
<reference evidence="1 2" key="1">
    <citation type="journal article" date="2021" name="Front. Genet.">
        <title>Chromosome-Level Genome Assembly Reveals Significant Gene Expansion in the Toll and IMD Signaling Pathways of Dendrolimus kikuchii.</title>
        <authorList>
            <person name="Zhou J."/>
            <person name="Wu P."/>
            <person name="Xiong Z."/>
            <person name="Liu N."/>
            <person name="Zhao N."/>
            <person name="Ji M."/>
            <person name="Qiu Y."/>
            <person name="Yang B."/>
        </authorList>
    </citation>
    <scope>NUCLEOTIDE SEQUENCE [LARGE SCALE GENOMIC DNA]</scope>
    <source>
        <strain evidence="1">Ann1</strain>
    </source>
</reference>
<comment type="caution">
    <text evidence="1">The sequence shown here is derived from an EMBL/GenBank/DDBJ whole genome shotgun (WGS) entry which is preliminary data.</text>
</comment>